<dbReference type="EMBL" id="JBHUEY010000012">
    <property type="protein sequence ID" value="MFD1785763.1"/>
    <property type="molecule type" value="Genomic_DNA"/>
</dbReference>
<evidence type="ECO:0000313" key="1">
    <source>
        <dbReference type="EMBL" id="MFD1785763.1"/>
    </source>
</evidence>
<accession>A0ABW4N6K4</accession>
<dbReference type="RefSeq" id="WP_377283342.1">
    <property type="nucleotide sequence ID" value="NZ_JBHRSI010000009.1"/>
</dbReference>
<protein>
    <submittedName>
        <fullName evidence="1">Uncharacterized protein</fullName>
    </submittedName>
</protein>
<reference evidence="2" key="1">
    <citation type="journal article" date="2019" name="Int. J. Syst. Evol. Microbiol.">
        <title>The Global Catalogue of Microorganisms (GCM) 10K type strain sequencing project: providing services to taxonomists for standard genome sequencing and annotation.</title>
        <authorList>
            <consortium name="The Broad Institute Genomics Platform"/>
            <consortium name="The Broad Institute Genome Sequencing Center for Infectious Disease"/>
            <person name="Wu L."/>
            <person name="Ma J."/>
        </authorList>
    </citation>
    <scope>NUCLEOTIDE SEQUENCE [LARGE SCALE GENOMIC DNA]</scope>
    <source>
        <strain evidence="2">DFY28</strain>
    </source>
</reference>
<gene>
    <name evidence="1" type="ORF">ACFSC0_20390</name>
</gene>
<proteinExistence type="predicted"/>
<organism evidence="1 2">
    <name type="scientific">Phenylobacterium terrae</name>
    <dbReference type="NCBI Taxonomy" id="2665495"/>
    <lineage>
        <taxon>Bacteria</taxon>
        <taxon>Pseudomonadati</taxon>
        <taxon>Pseudomonadota</taxon>
        <taxon>Alphaproteobacteria</taxon>
        <taxon>Caulobacterales</taxon>
        <taxon>Caulobacteraceae</taxon>
        <taxon>Phenylobacterium</taxon>
    </lineage>
</organism>
<name>A0ABW4N6K4_9CAUL</name>
<evidence type="ECO:0000313" key="2">
    <source>
        <dbReference type="Proteomes" id="UP001597237"/>
    </source>
</evidence>
<keyword evidence="2" id="KW-1185">Reference proteome</keyword>
<dbReference type="Proteomes" id="UP001597237">
    <property type="component" value="Unassembled WGS sequence"/>
</dbReference>
<comment type="caution">
    <text evidence="1">The sequence shown here is derived from an EMBL/GenBank/DDBJ whole genome shotgun (WGS) entry which is preliminary data.</text>
</comment>
<sequence>MLHIPLLTGENAIWDYSPTIDRVIGDLGYIKGNVRVVSAKSNRIKNNGTADELQRVATWLRENEDLARYGRRRK</sequence>